<dbReference type="InterPro" id="IPR011042">
    <property type="entry name" value="6-blade_b-propeller_TolB-like"/>
</dbReference>
<evidence type="ECO:0000313" key="6">
    <source>
        <dbReference type="EMBL" id="ETW01330.1"/>
    </source>
</evidence>
<proteinExistence type="predicted"/>
<name>A0A024U518_9STRA</name>
<dbReference type="STRING" id="157072.A0A024U518"/>
<gene>
    <name evidence="6" type="ORF">H310_06891</name>
</gene>
<evidence type="ECO:0000259" key="5">
    <source>
        <dbReference type="Pfam" id="PF08450"/>
    </source>
</evidence>
<feature type="compositionally biased region" description="Low complexity" evidence="2">
    <location>
        <begin position="56"/>
        <end position="120"/>
    </location>
</feature>
<dbReference type="InterPro" id="IPR013658">
    <property type="entry name" value="SGL"/>
</dbReference>
<organism evidence="6">
    <name type="scientific">Aphanomyces invadans</name>
    <dbReference type="NCBI Taxonomy" id="157072"/>
    <lineage>
        <taxon>Eukaryota</taxon>
        <taxon>Sar</taxon>
        <taxon>Stramenopiles</taxon>
        <taxon>Oomycota</taxon>
        <taxon>Saprolegniomycetes</taxon>
        <taxon>Saprolegniales</taxon>
        <taxon>Verrucalvaceae</taxon>
        <taxon>Aphanomyces</taxon>
    </lineage>
</organism>
<dbReference type="PANTHER" id="PTHR47572">
    <property type="entry name" value="LIPOPROTEIN-RELATED"/>
    <property type="match status" value="1"/>
</dbReference>
<reference evidence="6" key="1">
    <citation type="submission" date="2013-12" db="EMBL/GenBank/DDBJ databases">
        <title>The Genome Sequence of Aphanomyces invadans NJM9701.</title>
        <authorList>
            <consortium name="The Broad Institute Genomics Platform"/>
            <person name="Russ C."/>
            <person name="Tyler B."/>
            <person name="van West P."/>
            <person name="Dieguez-Uribeondo J."/>
            <person name="Young S.K."/>
            <person name="Zeng Q."/>
            <person name="Gargeya S."/>
            <person name="Fitzgerald M."/>
            <person name="Abouelleil A."/>
            <person name="Alvarado L."/>
            <person name="Chapman S.B."/>
            <person name="Gainer-Dewar J."/>
            <person name="Goldberg J."/>
            <person name="Griggs A."/>
            <person name="Gujja S."/>
            <person name="Hansen M."/>
            <person name="Howarth C."/>
            <person name="Imamovic A."/>
            <person name="Ireland A."/>
            <person name="Larimer J."/>
            <person name="McCowan C."/>
            <person name="Murphy C."/>
            <person name="Pearson M."/>
            <person name="Poon T.W."/>
            <person name="Priest M."/>
            <person name="Roberts A."/>
            <person name="Saif S."/>
            <person name="Shea T."/>
            <person name="Sykes S."/>
            <person name="Wortman J."/>
            <person name="Nusbaum C."/>
            <person name="Birren B."/>
        </authorList>
    </citation>
    <scope>NUCLEOTIDE SEQUENCE [LARGE SCALE GENOMIC DNA]</scope>
    <source>
        <strain evidence="6">NJM9701</strain>
    </source>
</reference>
<dbReference type="EMBL" id="KI913963">
    <property type="protein sequence ID" value="ETW01330.1"/>
    <property type="molecule type" value="Genomic_DNA"/>
</dbReference>
<feature type="transmembrane region" description="Helical" evidence="3">
    <location>
        <begin position="550"/>
        <end position="569"/>
    </location>
</feature>
<dbReference type="eggNOG" id="ENOG502RNHW">
    <property type="taxonomic scope" value="Eukaryota"/>
</dbReference>
<dbReference type="Pfam" id="PF08450">
    <property type="entry name" value="SGL"/>
    <property type="match status" value="1"/>
</dbReference>
<dbReference type="AlphaFoldDB" id="A0A024U518"/>
<dbReference type="SUPFAM" id="SSF63829">
    <property type="entry name" value="Calcium-dependent phosphotriesterase"/>
    <property type="match status" value="1"/>
</dbReference>
<dbReference type="GeneID" id="20083941"/>
<dbReference type="PANTHER" id="PTHR47572:SF4">
    <property type="entry name" value="LACTONASE DRP35"/>
    <property type="match status" value="1"/>
</dbReference>
<dbReference type="VEuPathDB" id="FungiDB:H310_06891"/>
<evidence type="ECO:0000256" key="2">
    <source>
        <dbReference type="SAM" id="MobiDB-lite"/>
    </source>
</evidence>
<keyword evidence="4" id="KW-0732">Signal</keyword>
<feature type="domain" description="SMP-30/Gluconolactonase/LRE-like region" evidence="5">
    <location>
        <begin position="305"/>
        <end position="497"/>
    </location>
</feature>
<sequence length="599" mass="62744">MKPFLSAALAAAFIAAVDGLKLTGVLYQRYENDELPLVFSSSTNNNLPISYAPGATAAPTPAPSTSAAAPATTSVSSSTNAPSSTGASSSTSTPASTSAPVSTSASASTSAPAPTSPSSNGIQSDVATKKQPVDLFAILRQQAKEAQDQNANTGTDNSLRNLDAFDTIVVIDDDARPSTGGGRRLAESDAAAVSLLMCNAKANSIVSYKSAKSQTTTTTTTESGSKIPDAEGKCYDYTVKVETVSVTAGCNEQNVGPNGCDNIYYPGCGGLSVDPKTKQVFVARTGGRTIGQINYVGQEGGECNGRVLDWLIRYRGRKFNGPTDITFTQNGNLYFTDSPFALASSAEELLSTNLTVLDSKRELPFNGIFLRTSSTTEILDANLTRPRGIAFSPEEDVLYANNADALAPYVKAYKLLPNGTIECARRFFDFSNNTYNVDGTSTIANVTCLRKFPSSIKVDAEGFVYVAMCNNIYVFDAAGVLLGRLEADAEVHTLTFGKGIIYVSSQNSVFALRVDPEFDNSQATVPNTQNSCAAPATSLSSSQSKSASSMPYVGGALAVAAVAALAIFATKKTLKDSSLHGFSTMVVTPPSSTVKSHCF</sequence>
<dbReference type="Gene3D" id="2.120.10.30">
    <property type="entry name" value="TolB, C-terminal domain"/>
    <property type="match status" value="1"/>
</dbReference>
<feature type="chain" id="PRO_5001537898" description="SMP-30/Gluconolactonase/LRE-like region domain-containing protein" evidence="4">
    <location>
        <begin position="20"/>
        <end position="599"/>
    </location>
</feature>
<evidence type="ECO:0000256" key="4">
    <source>
        <dbReference type="SAM" id="SignalP"/>
    </source>
</evidence>
<feature type="signal peptide" evidence="4">
    <location>
        <begin position="1"/>
        <end position="19"/>
    </location>
</feature>
<keyword evidence="3" id="KW-0472">Membrane</keyword>
<accession>A0A024U518</accession>
<keyword evidence="3" id="KW-1133">Transmembrane helix</keyword>
<keyword evidence="1" id="KW-0378">Hydrolase</keyword>
<feature type="region of interest" description="Disordered" evidence="2">
    <location>
        <begin position="56"/>
        <end position="126"/>
    </location>
</feature>
<protein>
    <recommendedName>
        <fullName evidence="5">SMP-30/Gluconolactonase/LRE-like region domain-containing protein</fullName>
    </recommendedName>
</protein>
<dbReference type="GO" id="GO:0016787">
    <property type="term" value="F:hydrolase activity"/>
    <property type="evidence" value="ECO:0007669"/>
    <property type="project" value="UniProtKB-KW"/>
</dbReference>
<dbReference type="RefSeq" id="XP_008870328.1">
    <property type="nucleotide sequence ID" value="XM_008872106.1"/>
</dbReference>
<dbReference type="InterPro" id="IPR051262">
    <property type="entry name" value="SMP-30/CGR1_Lactonase"/>
</dbReference>
<keyword evidence="3" id="KW-0812">Transmembrane</keyword>
<dbReference type="OrthoDB" id="78789at2759"/>
<evidence type="ECO:0000256" key="1">
    <source>
        <dbReference type="ARBA" id="ARBA00022801"/>
    </source>
</evidence>
<evidence type="ECO:0000256" key="3">
    <source>
        <dbReference type="SAM" id="Phobius"/>
    </source>
</evidence>